<comment type="function">
    <text evidence="4">Activates KDO (a required 8-carbon sugar) for incorporation into bacterial lipopolysaccharide in Gram-negative bacteria.</text>
</comment>
<dbReference type="GO" id="GO:0033468">
    <property type="term" value="P:CMP-keto-3-deoxy-D-manno-octulosonic acid biosynthetic process"/>
    <property type="evidence" value="ECO:0007669"/>
    <property type="project" value="UniProtKB-UniRule"/>
</dbReference>
<organism evidence="5 6">
    <name type="scientific">Candidatus Kutchimonas denitrificans</name>
    <dbReference type="NCBI Taxonomy" id="3056748"/>
    <lineage>
        <taxon>Bacteria</taxon>
        <taxon>Pseudomonadati</taxon>
        <taxon>Gemmatimonadota</taxon>
        <taxon>Gemmatimonadia</taxon>
        <taxon>Candidatus Palauibacterales</taxon>
        <taxon>Candidatus Palauibacteraceae</taxon>
        <taxon>Candidatus Kutchimonas</taxon>
    </lineage>
</organism>
<dbReference type="Gene3D" id="3.90.550.10">
    <property type="entry name" value="Spore Coat Polysaccharide Biosynthesis Protein SpsA, Chain A"/>
    <property type="match status" value="1"/>
</dbReference>
<accession>A0AAE4Z9P0</accession>
<name>A0AAE4Z9P0_9BACT</name>
<dbReference type="GO" id="GO:0008690">
    <property type="term" value="F:3-deoxy-manno-octulosonate cytidylyltransferase activity"/>
    <property type="evidence" value="ECO:0007669"/>
    <property type="project" value="UniProtKB-UniRule"/>
</dbReference>
<dbReference type="EMBL" id="JAACAK010000067">
    <property type="protein sequence ID" value="NIR75237.1"/>
    <property type="molecule type" value="Genomic_DNA"/>
</dbReference>
<gene>
    <name evidence="4 5" type="primary">kdsB</name>
    <name evidence="5" type="ORF">GWO12_09010</name>
</gene>
<proteinExistence type="inferred from homology"/>
<dbReference type="NCBIfam" id="TIGR00466">
    <property type="entry name" value="kdsB"/>
    <property type="match status" value="1"/>
</dbReference>
<evidence type="ECO:0000256" key="1">
    <source>
        <dbReference type="ARBA" id="ARBA00022679"/>
    </source>
</evidence>
<dbReference type="InterPro" id="IPR004528">
    <property type="entry name" value="KdsB"/>
</dbReference>
<dbReference type="PANTHER" id="PTHR42866:SF2">
    <property type="entry name" value="3-DEOXY-MANNO-OCTULOSONATE CYTIDYLYLTRANSFERASE, MITOCHONDRIAL"/>
    <property type="match status" value="1"/>
</dbReference>
<dbReference type="Pfam" id="PF02348">
    <property type="entry name" value="CTP_transf_3"/>
    <property type="match status" value="1"/>
</dbReference>
<keyword evidence="3 4" id="KW-0448">Lipopolysaccharide biosynthesis</keyword>
<dbReference type="EC" id="2.7.7.38" evidence="4"/>
<keyword evidence="1 4" id="KW-0808">Transferase</keyword>
<comment type="catalytic activity">
    <reaction evidence="4">
        <text>3-deoxy-alpha-D-manno-oct-2-ulosonate + CTP = CMP-3-deoxy-beta-D-manno-octulosonate + diphosphate</text>
        <dbReference type="Rhea" id="RHEA:23448"/>
        <dbReference type="ChEBI" id="CHEBI:33019"/>
        <dbReference type="ChEBI" id="CHEBI:37563"/>
        <dbReference type="ChEBI" id="CHEBI:85986"/>
        <dbReference type="ChEBI" id="CHEBI:85987"/>
        <dbReference type="EC" id="2.7.7.38"/>
    </reaction>
</comment>
<protein>
    <recommendedName>
        <fullName evidence="4">3-deoxy-manno-octulosonate cytidylyltransferase</fullName>
        <ecNumber evidence="4">2.7.7.38</ecNumber>
    </recommendedName>
    <alternativeName>
        <fullName evidence="4">CMP-2-keto-3-deoxyoctulosonic acid synthase</fullName>
        <shortName evidence="4">CKS</shortName>
        <shortName evidence="4">CMP-KDO synthase</shortName>
    </alternativeName>
</protein>
<dbReference type="InterPro" id="IPR003329">
    <property type="entry name" value="Cytidylyl_trans"/>
</dbReference>
<dbReference type="GO" id="GO:0005829">
    <property type="term" value="C:cytosol"/>
    <property type="evidence" value="ECO:0007669"/>
    <property type="project" value="TreeGrafter"/>
</dbReference>
<keyword evidence="4" id="KW-0963">Cytoplasm</keyword>
<dbReference type="Proteomes" id="UP000702544">
    <property type="component" value="Unassembled WGS sequence"/>
</dbReference>
<comment type="subcellular location">
    <subcellularLocation>
        <location evidence="4">Cytoplasm</location>
    </subcellularLocation>
</comment>
<comment type="pathway">
    <text evidence="4">Nucleotide-sugar biosynthesis; CMP-3-deoxy-D-manno-octulosonate biosynthesis; CMP-3-deoxy-D-manno-octulosonate from 3-deoxy-D-manno-octulosonate and CTP: step 1/1.</text>
</comment>
<dbReference type="SUPFAM" id="SSF53448">
    <property type="entry name" value="Nucleotide-diphospho-sugar transferases"/>
    <property type="match status" value="1"/>
</dbReference>
<evidence type="ECO:0000256" key="4">
    <source>
        <dbReference type="HAMAP-Rule" id="MF_00057"/>
    </source>
</evidence>
<dbReference type="InterPro" id="IPR029044">
    <property type="entry name" value="Nucleotide-diphossugar_trans"/>
</dbReference>
<comment type="caution">
    <text evidence="5">The sequence shown here is derived from an EMBL/GenBank/DDBJ whole genome shotgun (WGS) entry which is preliminary data.</text>
</comment>
<comment type="similarity">
    <text evidence="4">Belongs to the KdsB family.</text>
</comment>
<dbReference type="GO" id="GO:0009103">
    <property type="term" value="P:lipopolysaccharide biosynthetic process"/>
    <property type="evidence" value="ECO:0007669"/>
    <property type="project" value="UniProtKB-UniRule"/>
</dbReference>
<dbReference type="AlphaFoldDB" id="A0AAE4Z9P0"/>
<keyword evidence="2 4" id="KW-0548">Nucleotidyltransferase</keyword>
<dbReference type="PANTHER" id="PTHR42866">
    <property type="entry name" value="3-DEOXY-MANNO-OCTULOSONATE CYTIDYLYLTRANSFERASE"/>
    <property type="match status" value="1"/>
</dbReference>
<reference evidence="5 6" key="1">
    <citation type="submission" date="2020-01" db="EMBL/GenBank/DDBJ databases">
        <title>Genomes assembled from Gulf of Kutch pelagic sediment metagenomes.</title>
        <authorList>
            <person name="Chandrashekar M."/>
            <person name="Mahajan M.S."/>
            <person name="Dave K.J."/>
            <person name="Vatsa P."/>
            <person name="Nathani N.M."/>
        </authorList>
    </citation>
    <scope>NUCLEOTIDE SEQUENCE [LARGE SCALE GENOMIC DNA]</scope>
    <source>
        <strain evidence="5">KS3-K002</strain>
    </source>
</reference>
<sequence length="250" mass="26794">MRVLGVIPARLGSVRLPRKPLLPIAGRPLIEWVWRRMHELVVLDQLVVATDAEEVVEAVEGFGGRAVMTRTDHASGTDRIAEVAGREEFAGYDRVVNLQGDEPFLPAAAAAGAVDQLEVGWDVGTAAVPFASRDEWQAPSTVKVVRGDDGGALYFSRAPIPYDRDGEGLTGGGAPLKHVGIYAFDRGALLEATALPEHPLERRERLEQLRWLAAGLRIGVALVEGGGPGIDTEDDLARAEAILGGRLELT</sequence>
<dbReference type="CDD" id="cd02517">
    <property type="entry name" value="CMP-KDO-Synthetase"/>
    <property type="match status" value="1"/>
</dbReference>
<dbReference type="HAMAP" id="MF_00057">
    <property type="entry name" value="KdsB"/>
    <property type="match status" value="1"/>
</dbReference>
<evidence type="ECO:0000313" key="6">
    <source>
        <dbReference type="Proteomes" id="UP000702544"/>
    </source>
</evidence>
<evidence type="ECO:0000256" key="3">
    <source>
        <dbReference type="ARBA" id="ARBA00022985"/>
    </source>
</evidence>
<evidence type="ECO:0000256" key="2">
    <source>
        <dbReference type="ARBA" id="ARBA00022695"/>
    </source>
</evidence>
<evidence type="ECO:0000313" key="5">
    <source>
        <dbReference type="EMBL" id="NIR75237.1"/>
    </source>
</evidence>
<dbReference type="NCBIfam" id="NF003952">
    <property type="entry name" value="PRK05450.1-5"/>
    <property type="match status" value="1"/>
</dbReference>